<dbReference type="PANTHER" id="PTHR10443">
    <property type="entry name" value="MICROSOMAL DIPEPTIDASE"/>
    <property type="match status" value="1"/>
</dbReference>
<name>A0A3N1MLD7_9PROT</name>
<evidence type="ECO:0000313" key="1">
    <source>
        <dbReference type="EMBL" id="ROQ01806.1"/>
    </source>
</evidence>
<dbReference type="Pfam" id="PF01244">
    <property type="entry name" value="Peptidase_M19"/>
    <property type="match status" value="1"/>
</dbReference>
<dbReference type="Proteomes" id="UP000278222">
    <property type="component" value="Unassembled WGS sequence"/>
</dbReference>
<dbReference type="InterPro" id="IPR008257">
    <property type="entry name" value="Pept_M19"/>
</dbReference>
<proteinExistence type="predicted"/>
<dbReference type="PANTHER" id="PTHR10443:SF12">
    <property type="entry name" value="DIPEPTIDASE"/>
    <property type="match status" value="1"/>
</dbReference>
<dbReference type="AlphaFoldDB" id="A0A3N1MLD7"/>
<evidence type="ECO:0000313" key="2">
    <source>
        <dbReference type="Proteomes" id="UP000278222"/>
    </source>
</evidence>
<organism evidence="1 2">
    <name type="scientific">Stella humosa</name>
    <dbReference type="NCBI Taxonomy" id="94"/>
    <lineage>
        <taxon>Bacteria</taxon>
        <taxon>Pseudomonadati</taxon>
        <taxon>Pseudomonadota</taxon>
        <taxon>Alphaproteobacteria</taxon>
        <taxon>Rhodospirillales</taxon>
        <taxon>Stellaceae</taxon>
        <taxon>Stella</taxon>
    </lineage>
</organism>
<reference evidence="1 2" key="1">
    <citation type="submission" date="2018-11" db="EMBL/GenBank/DDBJ databases">
        <title>Genomic Encyclopedia of Type Strains, Phase IV (KMG-IV): sequencing the most valuable type-strain genomes for metagenomic binning, comparative biology and taxonomic classification.</title>
        <authorList>
            <person name="Goeker M."/>
        </authorList>
    </citation>
    <scope>NUCLEOTIDE SEQUENCE [LARGE SCALE GENOMIC DNA]</scope>
    <source>
        <strain evidence="1 2">DSM 5900</strain>
    </source>
</reference>
<dbReference type="OrthoDB" id="9804920at2"/>
<dbReference type="GO" id="GO:0070573">
    <property type="term" value="F:metallodipeptidase activity"/>
    <property type="evidence" value="ECO:0007669"/>
    <property type="project" value="InterPro"/>
</dbReference>
<dbReference type="Gene3D" id="3.20.20.140">
    <property type="entry name" value="Metal-dependent hydrolases"/>
    <property type="match status" value="1"/>
</dbReference>
<dbReference type="EMBL" id="RJKX01000011">
    <property type="protein sequence ID" value="ROQ01806.1"/>
    <property type="molecule type" value="Genomic_DNA"/>
</dbReference>
<comment type="caution">
    <text evidence="1">The sequence shown here is derived from an EMBL/GenBank/DDBJ whole genome shotgun (WGS) entry which is preliminary data.</text>
</comment>
<sequence>MATDPVELYRSAIVIDATCPLLDRKGFLDSYRRGGVTALCPTVGATGGAAETFRALTGWLAHVREQDDLLLVRRAADIDEAKRSGRIGIIVHFQGADPVEDDLALLDGYHAMGLRMLQLAYNVKNRVGDGCEERTDAGLSRFGIALIERLEALRIVLDCSHTGYRTTMEAMERATRPVVFSHSNPRTVKESPRNIGDDQIRAVAATGGLIGMNGFPAFVAARQRPTVDDLIDHIDYTVQLVGDEHVGLGIDYYQGQHPFVDEAEARRLYDGWVAAGHWNPANYPPPPYHYPQGIETPDKLPHLAERLSARGYGDDSILKILGRNWQRVFREVWGA</sequence>
<dbReference type="PROSITE" id="PS51365">
    <property type="entry name" value="RENAL_DIPEPTIDASE_2"/>
    <property type="match status" value="1"/>
</dbReference>
<dbReference type="RefSeq" id="WP_123688535.1">
    <property type="nucleotide sequence ID" value="NZ_AP019700.1"/>
</dbReference>
<keyword evidence="2" id="KW-1185">Reference proteome</keyword>
<dbReference type="GO" id="GO:0006508">
    <property type="term" value="P:proteolysis"/>
    <property type="evidence" value="ECO:0007669"/>
    <property type="project" value="InterPro"/>
</dbReference>
<protein>
    <submittedName>
        <fullName evidence="1">Membrane dipeptidase</fullName>
    </submittedName>
</protein>
<accession>A0A3N1MLD7</accession>
<gene>
    <name evidence="1" type="ORF">EDC65_0993</name>
</gene>
<dbReference type="SUPFAM" id="SSF51556">
    <property type="entry name" value="Metallo-dependent hydrolases"/>
    <property type="match status" value="1"/>
</dbReference>
<dbReference type="InterPro" id="IPR032466">
    <property type="entry name" value="Metal_Hydrolase"/>
</dbReference>